<proteinExistence type="predicted"/>
<dbReference type="FunFam" id="3.40.50.720:FF:000084">
    <property type="entry name" value="Short-chain dehydrogenase reductase"/>
    <property type="match status" value="1"/>
</dbReference>
<gene>
    <name evidence="2" type="ORF">TOLI1172_LOCUS5890</name>
</gene>
<dbReference type="Pfam" id="PF13561">
    <property type="entry name" value="adh_short_C2"/>
    <property type="match status" value="1"/>
</dbReference>
<evidence type="ECO:0000256" key="1">
    <source>
        <dbReference type="ARBA" id="ARBA00023002"/>
    </source>
</evidence>
<accession>A0A7S0ZH06</accession>
<dbReference type="InterPro" id="IPR002347">
    <property type="entry name" value="SDR_fam"/>
</dbReference>
<organism evidence="2">
    <name type="scientific">Timspurckia oligopyrenoides</name>
    <dbReference type="NCBI Taxonomy" id="708627"/>
    <lineage>
        <taxon>Eukaryota</taxon>
        <taxon>Rhodophyta</taxon>
        <taxon>Bangiophyceae</taxon>
        <taxon>Porphyridiales</taxon>
        <taxon>Porphyridiaceae</taxon>
        <taxon>Timspurckia</taxon>
    </lineage>
</organism>
<dbReference type="PANTHER" id="PTHR42898">
    <property type="entry name" value="TROPINONE REDUCTASE"/>
    <property type="match status" value="1"/>
</dbReference>
<dbReference type="PRINTS" id="PR00081">
    <property type="entry name" value="GDHRDH"/>
</dbReference>
<evidence type="ECO:0000313" key="2">
    <source>
        <dbReference type="EMBL" id="CAD8821495.1"/>
    </source>
</evidence>
<dbReference type="SUPFAM" id="SSF51735">
    <property type="entry name" value="NAD(P)-binding Rossmann-fold domains"/>
    <property type="match status" value="1"/>
</dbReference>
<dbReference type="PRINTS" id="PR00080">
    <property type="entry name" value="SDRFAMILY"/>
</dbReference>
<dbReference type="EMBL" id="HBFP01008233">
    <property type="protein sequence ID" value="CAD8821495.1"/>
    <property type="molecule type" value="Transcribed_RNA"/>
</dbReference>
<dbReference type="InterPro" id="IPR036291">
    <property type="entry name" value="NAD(P)-bd_dom_sf"/>
</dbReference>
<keyword evidence="1" id="KW-0560">Oxidoreductase</keyword>
<sequence>MDLWSLKGKLAFVTGGSKGIGFSIVEQFLERGAHVIFCGRDAESLESAVTQLRTTLQIDSEDSSTTNQKIFALKADISEQSERERLCDRVKEISESLNLAGTLHILINNAGTNIRKPTVEYSLQELDKIWRTNFQSCFHLSQLFHPLLKNAGQSSIVNISSVAGGPTSIQSGSIYGSLKAALNQMTSCLAVEWATDGIRVNSVAPWYTYTPLAAQVLEKPEYLDKVLQRTPMQRVGKPEEVAAAVSFFCMPASSYITGQTLQVDGGFSVFGF</sequence>
<dbReference type="AlphaFoldDB" id="A0A7S0ZH06"/>
<dbReference type="GO" id="GO:0016491">
    <property type="term" value="F:oxidoreductase activity"/>
    <property type="evidence" value="ECO:0007669"/>
    <property type="project" value="UniProtKB-KW"/>
</dbReference>
<reference evidence="2" key="1">
    <citation type="submission" date="2021-01" db="EMBL/GenBank/DDBJ databases">
        <authorList>
            <person name="Corre E."/>
            <person name="Pelletier E."/>
            <person name="Niang G."/>
            <person name="Scheremetjew M."/>
            <person name="Finn R."/>
            <person name="Kale V."/>
            <person name="Holt S."/>
            <person name="Cochrane G."/>
            <person name="Meng A."/>
            <person name="Brown T."/>
            <person name="Cohen L."/>
        </authorList>
    </citation>
    <scope>NUCLEOTIDE SEQUENCE</scope>
    <source>
        <strain evidence="2">CCMP3278</strain>
    </source>
</reference>
<dbReference type="Gene3D" id="3.40.50.720">
    <property type="entry name" value="NAD(P)-binding Rossmann-like Domain"/>
    <property type="match status" value="1"/>
</dbReference>
<name>A0A7S0ZH06_9RHOD</name>
<dbReference type="PANTHER" id="PTHR42898:SF6">
    <property type="entry name" value="NADP-DEPENDENT MANNITOL DEHYDROGENASE"/>
    <property type="match status" value="1"/>
</dbReference>
<protein>
    <submittedName>
        <fullName evidence="2">Uncharacterized protein</fullName>
    </submittedName>
</protein>
<dbReference type="InterPro" id="IPR045000">
    <property type="entry name" value="TR"/>
</dbReference>